<proteinExistence type="predicted"/>
<reference evidence="2" key="1">
    <citation type="submission" date="2017-06" db="EMBL/GenBank/DDBJ databases">
        <authorList>
            <person name="Cremers G."/>
        </authorList>
    </citation>
    <scope>NUCLEOTIDE SEQUENCE [LARGE SCALE GENOMIC DNA]</scope>
</reference>
<evidence type="ECO:0000313" key="2">
    <source>
        <dbReference type="Proteomes" id="UP000218615"/>
    </source>
</evidence>
<dbReference type="Proteomes" id="UP000218615">
    <property type="component" value="Unassembled WGS sequence"/>
</dbReference>
<evidence type="ECO:0000313" key="1">
    <source>
        <dbReference type="EMBL" id="SNQ62841.1"/>
    </source>
</evidence>
<sequence length="50" mass="5945">MHELETDAETIEDVFLREYIYEQLDMIASTRRSLAEEVRWDVEDGKKGIL</sequence>
<name>A0A284VU70_9EURY</name>
<dbReference type="OrthoDB" id="384340at2157"/>
<keyword evidence="2" id="KW-1185">Reference proteome</keyword>
<organism evidence="1 2">
    <name type="scientific">Candidatus Methanoperedens nitratireducens</name>
    <dbReference type="NCBI Taxonomy" id="1392998"/>
    <lineage>
        <taxon>Archaea</taxon>
        <taxon>Methanobacteriati</taxon>
        <taxon>Methanobacteriota</taxon>
        <taxon>Stenosarchaea group</taxon>
        <taxon>Methanomicrobia</taxon>
        <taxon>Methanosarcinales</taxon>
        <taxon>ANME-2 cluster</taxon>
        <taxon>Candidatus Methanoperedentaceae</taxon>
        <taxon>Candidatus Methanoperedens</taxon>
    </lineage>
</organism>
<dbReference type="RefSeq" id="WP_179294079.1">
    <property type="nucleotide sequence ID" value="NZ_FZMP01000243.1"/>
</dbReference>
<protein>
    <submittedName>
        <fullName evidence="1">Uncharacterized protein</fullName>
    </submittedName>
</protein>
<dbReference type="AlphaFoldDB" id="A0A284VU70"/>
<accession>A0A284VU70</accession>
<gene>
    <name evidence="1" type="ORF">MNV_920008</name>
</gene>
<dbReference type="EMBL" id="FZMP01000243">
    <property type="protein sequence ID" value="SNQ62841.1"/>
    <property type="molecule type" value="Genomic_DNA"/>
</dbReference>